<keyword evidence="4" id="KW-0597">Phosphoprotein</keyword>
<keyword evidence="7" id="KW-1133">Transmembrane helix</keyword>
<evidence type="ECO:0000256" key="3">
    <source>
        <dbReference type="ARBA" id="ARBA00005350"/>
    </source>
</evidence>
<keyword evidence="5" id="KW-0812">Transmembrane</keyword>
<comment type="cofactor">
    <cofactor evidence="1 11">
        <name>Ca(2+)</name>
        <dbReference type="ChEBI" id="CHEBI:29108"/>
    </cofactor>
</comment>
<dbReference type="Pfam" id="PF03803">
    <property type="entry name" value="Scramblase"/>
    <property type="match status" value="1"/>
</dbReference>
<evidence type="ECO:0000256" key="11">
    <source>
        <dbReference type="RuleBase" id="RU363116"/>
    </source>
</evidence>
<keyword evidence="14" id="KW-1185">Reference proteome</keyword>
<feature type="region of interest" description="Disordered" evidence="12">
    <location>
        <begin position="1"/>
        <end position="70"/>
    </location>
</feature>
<keyword evidence="10 11" id="KW-0449">Lipoprotein</keyword>
<evidence type="ECO:0000256" key="4">
    <source>
        <dbReference type="ARBA" id="ARBA00022553"/>
    </source>
</evidence>
<dbReference type="PANTHER" id="PTHR23248">
    <property type="entry name" value="PHOSPHOLIPID SCRAMBLASE-RELATED"/>
    <property type="match status" value="1"/>
</dbReference>
<accession>A0A8C2V766</accession>
<reference evidence="13" key="1">
    <citation type="submission" date="2025-08" db="UniProtKB">
        <authorList>
            <consortium name="Ensembl"/>
        </authorList>
    </citation>
    <scope>IDENTIFICATION</scope>
</reference>
<dbReference type="Proteomes" id="UP000694398">
    <property type="component" value="Unassembled WGS sequence"/>
</dbReference>
<dbReference type="GeneTree" id="ENSGT00940000154435"/>
<dbReference type="Ensembl" id="ENSCLAT00000011426.1">
    <property type="protein sequence ID" value="ENSCLAP00000011289.1"/>
    <property type="gene ID" value="ENSCLAG00000007786.1"/>
</dbReference>
<evidence type="ECO:0000256" key="2">
    <source>
        <dbReference type="ARBA" id="ARBA00004606"/>
    </source>
</evidence>
<feature type="compositionally biased region" description="Polar residues" evidence="12">
    <location>
        <begin position="24"/>
        <end position="37"/>
    </location>
</feature>
<evidence type="ECO:0000313" key="13">
    <source>
        <dbReference type="Ensembl" id="ENSCLAP00000011289.1"/>
    </source>
</evidence>
<evidence type="ECO:0000256" key="9">
    <source>
        <dbReference type="ARBA" id="ARBA00023139"/>
    </source>
</evidence>
<keyword evidence="8" id="KW-0472">Membrane</keyword>
<evidence type="ECO:0000256" key="12">
    <source>
        <dbReference type="SAM" id="MobiDB-lite"/>
    </source>
</evidence>
<name>A0A8C2V766_CHILA</name>
<dbReference type="AlphaFoldDB" id="A0A8C2V766"/>
<dbReference type="GO" id="GO:0017128">
    <property type="term" value="F:phospholipid scramblase activity"/>
    <property type="evidence" value="ECO:0007669"/>
    <property type="project" value="InterPro"/>
</dbReference>
<evidence type="ECO:0000256" key="1">
    <source>
        <dbReference type="ARBA" id="ARBA00001913"/>
    </source>
</evidence>
<comment type="subcellular location">
    <subcellularLocation>
        <location evidence="2">Membrane</location>
        <topology evidence="2">Single-pass type II membrane protein</topology>
    </subcellularLocation>
</comment>
<evidence type="ECO:0000256" key="7">
    <source>
        <dbReference type="ARBA" id="ARBA00022989"/>
    </source>
</evidence>
<dbReference type="InterPro" id="IPR005552">
    <property type="entry name" value="Scramblase"/>
</dbReference>
<gene>
    <name evidence="13" type="primary">LOC102018719</name>
</gene>
<dbReference type="PANTHER" id="PTHR23248:SF38">
    <property type="entry name" value="PHOSPHOLIPID SCRAMBLASE 1"/>
    <property type="match status" value="1"/>
</dbReference>
<dbReference type="GO" id="GO:0005886">
    <property type="term" value="C:plasma membrane"/>
    <property type="evidence" value="ECO:0007669"/>
    <property type="project" value="TreeGrafter"/>
</dbReference>
<feature type="compositionally biased region" description="Polar residues" evidence="12">
    <location>
        <begin position="56"/>
        <end position="70"/>
    </location>
</feature>
<comment type="similarity">
    <text evidence="3 11">Belongs to the phospholipid scramblase family.</text>
</comment>
<sequence>REARCSGTCLSQNAGEVPQPEDSGPQSTHLGSQTGCTGLSDAYQGPPAGNLDPQGAYQSSQAGSTAPEATSFPVQTQEIPWMPAPLSPPNGPPGLEYLSQADLILIHQQIKILEILTGYECNNKYEIKNNLGQRVYFAAEDTSWAWRICCGRNRLFTLKIHDNLGREVLTVDRSLRCTSCCFPSCLQQIEIQAPPGVPIGYVSQECHFCDKNIIVQNEKREDVLKIIGFCVSWRFCTDFDFEVTSFDEKSVVGKISKHWSGYIQELFTKSDNFSIKFHVDLDVKTKALVLCACLFIDFIYFENVS</sequence>
<keyword evidence="6 11" id="KW-0106">Calcium</keyword>
<evidence type="ECO:0000313" key="14">
    <source>
        <dbReference type="Proteomes" id="UP000694398"/>
    </source>
</evidence>
<evidence type="ECO:0000256" key="6">
    <source>
        <dbReference type="ARBA" id="ARBA00022837"/>
    </source>
</evidence>
<evidence type="ECO:0000256" key="10">
    <source>
        <dbReference type="ARBA" id="ARBA00023288"/>
    </source>
</evidence>
<dbReference type="OMA" id="SWAWRIC"/>
<reference evidence="13" key="2">
    <citation type="submission" date="2025-09" db="UniProtKB">
        <authorList>
            <consortium name="Ensembl"/>
        </authorList>
    </citation>
    <scope>IDENTIFICATION</scope>
</reference>
<evidence type="ECO:0000256" key="5">
    <source>
        <dbReference type="ARBA" id="ARBA00022692"/>
    </source>
</evidence>
<proteinExistence type="inferred from homology"/>
<comment type="function">
    <text evidence="11">May mediate accelerated ATP-independent bidirectional transbilayer migration of phospholipids upon binding calcium ions that results in a loss of phospholipid asymmetry in the plasma membrane.</text>
</comment>
<organism evidence="13 14">
    <name type="scientific">Chinchilla lanigera</name>
    <name type="common">Long-tailed chinchilla</name>
    <name type="synonym">Chinchilla villidera</name>
    <dbReference type="NCBI Taxonomy" id="34839"/>
    <lineage>
        <taxon>Eukaryota</taxon>
        <taxon>Metazoa</taxon>
        <taxon>Chordata</taxon>
        <taxon>Craniata</taxon>
        <taxon>Vertebrata</taxon>
        <taxon>Euteleostomi</taxon>
        <taxon>Mammalia</taxon>
        <taxon>Eutheria</taxon>
        <taxon>Euarchontoglires</taxon>
        <taxon>Glires</taxon>
        <taxon>Rodentia</taxon>
        <taxon>Hystricomorpha</taxon>
        <taxon>Chinchillidae</taxon>
        <taxon>Chinchilla</taxon>
    </lineage>
</organism>
<keyword evidence="9 11" id="KW-0564">Palmitate</keyword>
<protein>
    <recommendedName>
        <fullName evidence="11">Phospholipid scramblase</fullName>
    </recommendedName>
</protein>
<evidence type="ECO:0000256" key="8">
    <source>
        <dbReference type="ARBA" id="ARBA00023136"/>
    </source>
</evidence>